<proteinExistence type="predicted"/>
<dbReference type="AlphaFoldDB" id="A0A6J4M2T9"/>
<protein>
    <submittedName>
        <fullName evidence="2">Uncharacterized protein</fullName>
    </submittedName>
</protein>
<evidence type="ECO:0000313" key="2">
    <source>
        <dbReference type="EMBL" id="CAA9348381.1"/>
    </source>
</evidence>
<dbReference type="EMBL" id="CADCUB010000134">
    <property type="protein sequence ID" value="CAA9348381.1"/>
    <property type="molecule type" value="Genomic_DNA"/>
</dbReference>
<accession>A0A6J4M2T9</accession>
<sequence length="29" mass="2917">MSNDPTPADGSPPRRRRPAATVLAAGALA</sequence>
<name>A0A6J4M2T9_9ACTN</name>
<feature type="compositionally biased region" description="Low complexity" evidence="1">
    <location>
        <begin position="19"/>
        <end position="29"/>
    </location>
</feature>
<gene>
    <name evidence="2" type="ORF">AVDCRST_MAG07-2835</name>
</gene>
<reference evidence="2" key="1">
    <citation type="submission" date="2020-02" db="EMBL/GenBank/DDBJ databases">
        <authorList>
            <person name="Meier V. D."/>
        </authorList>
    </citation>
    <scope>NUCLEOTIDE SEQUENCE</scope>
    <source>
        <strain evidence="2">AVDCRST_MAG07</strain>
    </source>
</reference>
<feature type="non-terminal residue" evidence="2">
    <location>
        <position position="29"/>
    </location>
</feature>
<feature type="region of interest" description="Disordered" evidence="1">
    <location>
        <begin position="1"/>
        <end position="29"/>
    </location>
</feature>
<organism evidence="2">
    <name type="scientific">uncultured Frankineae bacterium</name>
    <dbReference type="NCBI Taxonomy" id="437475"/>
    <lineage>
        <taxon>Bacteria</taxon>
        <taxon>Bacillati</taxon>
        <taxon>Actinomycetota</taxon>
        <taxon>Actinomycetes</taxon>
        <taxon>Frankiales</taxon>
        <taxon>environmental samples</taxon>
    </lineage>
</organism>
<evidence type="ECO:0000256" key="1">
    <source>
        <dbReference type="SAM" id="MobiDB-lite"/>
    </source>
</evidence>